<proteinExistence type="predicted"/>
<evidence type="ECO:0000259" key="2">
    <source>
        <dbReference type="Pfam" id="PF01757"/>
    </source>
</evidence>
<dbReference type="RefSeq" id="WP_047252448.1">
    <property type="nucleotide sequence ID" value="NZ_CP011545.1"/>
</dbReference>
<feature type="transmembrane region" description="Helical" evidence="1">
    <location>
        <begin position="151"/>
        <end position="172"/>
    </location>
</feature>
<dbReference type="KEGG" id="cted:CTEST_02830"/>
<dbReference type="Pfam" id="PF01757">
    <property type="entry name" value="Acyl_transf_3"/>
    <property type="match status" value="1"/>
</dbReference>
<accession>A0A0G3H3N9</accession>
<dbReference type="InterPro" id="IPR002656">
    <property type="entry name" value="Acyl_transf_3_dom"/>
</dbReference>
<organism evidence="4 5">
    <name type="scientific">Corynebacterium testudinoris</name>
    <dbReference type="NCBI Taxonomy" id="136857"/>
    <lineage>
        <taxon>Bacteria</taxon>
        <taxon>Bacillati</taxon>
        <taxon>Actinomycetota</taxon>
        <taxon>Actinomycetes</taxon>
        <taxon>Mycobacteriales</taxon>
        <taxon>Corynebacteriaceae</taxon>
        <taxon>Corynebacterium</taxon>
    </lineage>
</organism>
<dbReference type="PATRIC" id="fig|136857.5.peg.557"/>
<evidence type="ECO:0000313" key="5">
    <source>
        <dbReference type="Proteomes" id="UP000035540"/>
    </source>
</evidence>
<keyword evidence="4" id="KW-0808">Transferase</keyword>
<sequence length="703" mass="78129">MVSGVAAAQAERIRPRSVSYRYDLDGLRGIAIAFVVFFHIFVGRVSGGVDVFLLLSGYFFLGSQLRYARRADASANPWWPIWRTIRRLVPTLVVVLAGTVAALVVVAPELRTTTLGRQLWASLGYYQNWELATQDAAYDSASLYVSPLQHLWSMAVQGQFYLMAIGLAMLVIWVRRAGLDISKLVGPLLVVVTVASFIYAWMLHGVDQQLNYYSTWSRLWQLTLGALLALYGSHLTLPNRLRVAATWIGLAMVLTTGFIFDGASAFPGPAALYPIGGAVLIIAGGGYGRLAQALAHRWMRWLGDIAYALYLWHWPLLILALAYVGEDDSSIWIGVGVVAVSVLLADLTHRFVEVPLRQHGKRPVQGEKRVAGAMEQVQTEFSARGRSIGAVLIVALTAMLMTVPQAWAERIDDIGQMRLDPRQYPGAMATAGQPVPPVEEYQPELPVVHEYYPPAWTRGCMSVFGDDPALLPVEERGEDDCVLGDPDARFDVYVVGGSHAEQWTTALDMLGWQYRFRVIPLTRQSCPTFETELDGVFSEECQIFNQSVLRKIDEDRPDLVMSTSTRPLIEQGRSLDEVPLSYPTLWNFLAERDIPFVGLRDNPWFLEPDGSGFMVSRCVAETGDVDGCGQPRSQAYAPVDPAARYLRRLPNMKAVDTSDWFCPGDTCPGVIGNVYVYRDGNHFSVAYGESLAPLLWDEIKEFF</sequence>
<keyword evidence="4" id="KW-0012">Acyltransferase</keyword>
<feature type="transmembrane region" description="Helical" evidence="1">
    <location>
        <begin position="388"/>
        <end position="408"/>
    </location>
</feature>
<feature type="transmembrane region" description="Helical" evidence="1">
    <location>
        <begin position="88"/>
        <end position="107"/>
    </location>
</feature>
<dbReference type="InterPro" id="IPR043968">
    <property type="entry name" value="SGNH"/>
</dbReference>
<keyword evidence="1" id="KW-0812">Transmembrane</keyword>
<feature type="transmembrane region" description="Helical" evidence="1">
    <location>
        <begin position="51"/>
        <end position="68"/>
    </location>
</feature>
<dbReference type="STRING" id="136857.CTEST_02830"/>
<feature type="transmembrane region" description="Helical" evidence="1">
    <location>
        <begin position="219"/>
        <end position="237"/>
    </location>
</feature>
<feature type="transmembrane region" description="Helical" evidence="1">
    <location>
        <begin position="331"/>
        <end position="352"/>
    </location>
</feature>
<keyword evidence="1" id="KW-1133">Transmembrane helix</keyword>
<evidence type="ECO:0000313" key="4">
    <source>
        <dbReference type="EMBL" id="AKK08021.1"/>
    </source>
</evidence>
<keyword evidence="1" id="KW-0472">Membrane</keyword>
<dbReference type="GO" id="GO:0016020">
    <property type="term" value="C:membrane"/>
    <property type="evidence" value="ECO:0007669"/>
    <property type="project" value="TreeGrafter"/>
</dbReference>
<evidence type="ECO:0000259" key="3">
    <source>
        <dbReference type="Pfam" id="PF19040"/>
    </source>
</evidence>
<keyword evidence="5" id="KW-1185">Reference proteome</keyword>
<dbReference type="GO" id="GO:0016747">
    <property type="term" value="F:acyltransferase activity, transferring groups other than amino-acyl groups"/>
    <property type="evidence" value="ECO:0007669"/>
    <property type="project" value="InterPro"/>
</dbReference>
<reference evidence="4 5" key="1">
    <citation type="journal article" date="2015" name="Genome Announc.">
        <title>Complete Genome Sequence of the Type Strain Corynebacterium testudinoris DSM 44614, Recovered from Necrotic Lesions in the Mouth of a Tortoise.</title>
        <authorList>
            <person name="Ruckert C."/>
            <person name="Kriete M."/>
            <person name="Jaenicke S."/>
            <person name="Winkler A."/>
            <person name="Tauch A."/>
        </authorList>
    </citation>
    <scope>NUCLEOTIDE SEQUENCE [LARGE SCALE GENOMIC DNA]</scope>
    <source>
        <strain evidence="4 5">DSM 44614</strain>
    </source>
</reference>
<gene>
    <name evidence="4" type="ORF">CTEST_02830</name>
</gene>
<dbReference type="PANTHER" id="PTHR23028">
    <property type="entry name" value="ACETYLTRANSFERASE"/>
    <property type="match status" value="1"/>
</dbReference>
<feature type="transmembrane region" description="Helical" evidence="1">
    <location>
        <begin position="271"/>
        <end position="290"/>
    </location>
</feature>
<dbReference type="AlphaFoldDB" id="A0A0G3H3N9"/>
<evidence type="ECO:0000256" key="1">
    <source>
        <dbReference type="SAM" id="Phobius"/>
    </source>
</evidence>
<name>A0A0G3H3N9_9CORY</name>
<reference evidence="5" key="2">
    <citation type="submission" date="2015-05" db="EMBL/GenBank/DDBJ databases">
        <title>Complete genome sequence of Corynebacterium testudinoris DSM 44614, recovered from necrotic lesions in the mouth of a tortoise.</title>
        <authorList>
            <person name="Ruckert C."/>
            <person name="Albersmeier A."/>
            <person name="Winkler A."/>
            <person name="Tauch A."/>
        </authorList>
    </citation>
    <scope>NUCLEOTIDE SEQUENCE [LARGE SCALE GENOMIC DNA]</scope>
    <source>
        <strain evidence="5">DSM 44614</strain>
    </source>
</reference>
<dbReference type="PANTHER" id="PTHR23028:SF53">
    <property type="entry name" value="ACYL_TRANSF_3 DOMAIN-CONTAINING PROTEIN"/>
    <property type="match status" value="1"/>
</dbReference>
<protein>
    <submittedName>
        <fullName evidence="4">Putative acyltransferase</fullName>
    </submittedName>
</protein>
<dbReference type="EMBL" id="CP011545">
    <property type="protein sequence ID" value="AKK08021.1"/>
    <property type="molecule type" value="Genomic_DNA"/>
</dbReference>
<dbReference type="Proteomes" id="UP000035540">
    <property type="component" value="Chromosome"/>
</dbReference>
<dbReference type="Pfam" id="PF19040">
    <property type="entry name" value="SGNH"/>
    <property type="match status" value="1"/>
</dbReference>
<feature type="domain" description="Acyltransferase 3" evidence="2">
    <location>
        <begin position="22"/>
        <end position="348"/>
    </location>
</feature>
<feature type="domain" description="SGNH" evidence="3">
    <location>
        <begin position="477"/>
        <end position="695"/>
    </location>
</feature>
<dbReference type="OrthoDB" id="3404679at2"/>
<feature type="transmembrane region" description="Helical" evidence="1">
    <location>
        <begin position="184"/>
        <end position="204"/>
    </location>
</feature>
<dbReference type="InterPro" id="IPR050879">
    <property type="entry name" value="Acyltransferase_3"/>
</dbReference>
<dbReference type="GO" id="GO:0009103">
    <property type="term" value="P:lipopolysaccharide biosynthetic process"/>
    <property type="evidence" value="ECO:0007669"/>
    <property type="project" value="TreeGrafter"/>
</dbReference>
<feature type="transmembrane region" description="Helical" evidence="1">
    <location>
        <begin position="244"/>
        <end position="265"/>
    </location>
</feature>
<feature type="transmembrane region" description="Helical" evidence="1">
    <location>
        <begin position="302"/>
        <end position="325"/>
    </location>
</feature>